<reference evidence="3" key="1">
    <citation type="submission" date="2021-12" db="EMBL/GenBank/DDBJ databases">
        <title>Curvularia clavata genome.</title>
        <authorList>
            <person name="Cao Y."/>
        </authorList>
    </citation>
    <scope>NUCLEOTIDE SEQUENCE</scope>
    <source>
        <strain evidence="3">Yc1106</strain>
    </source>
</reference>
<evidence type="ECO:0000256" key="2">
    <source>
        <dbReference type="SAM" id="SignalP"/>
    </source>
</evidence>
<evidence type="ECO:0000256" key="1">
    <source>
        <dbReference type="SAM" id="MobiDB-lite"/>
    </source>
</evidence>
<evidence type="ECO:0000313" key="4">
    <source>
        <dbReference type="Proteomes" id="UP001056012"/>
    </source>
</evidence>
<keyword evidence="4" id="KW-1185">Reference proteome</keyword>
<accession>A0A9Q8ZAA3</accession>
<gene>
    <name evidence="3" type="ORF">yc1106_03957</name>
</gene>
<dbReference type="AlphaFoldDB" id="A0A9Q8ZAA3"/>
<organism evidence="3 4">
    <name type="scientific">Curvularia clavata</name>
    <dbReference type="NCBI Taxonomy" id="95742"/>
    <lineage>
        <taxon>Eukaryota</taxon>
        <taxon>Fungi</taxon>
        <taxon>Dikarya</taxon>
        <taxon>Ascomycota</taxon>
        <taxon>Pezizomycotina</taxon>
        <taxon>Dothideomycetes</taxon>
        <taxon>Pleosporomycetidae</taxon>
        <taxon>Pleosporales</taxon>
        <taxon>Pleosporineae</taxon>
        <taxon>Pleosporaceae</taxon>
        <taxon>Curvularia</taxon>
    </lineage>
</organism>
<name>A0A9Q8ZAA3_CURCL</name>
<keyword evidence="2" id="KW-0732">Signal</keyword>
<sequence>MHAPLVTLALLSTSVLALQGTLSTPRSYGAMLPRGNAMSKRQGYYPISTLCNGDGNTCAEVCGADTAECPSNDNSMLSCHLTTDGSHCCTDGTGNSCGAGDYCTNDGAGQTYCCPENLNAAECAKAFGVDVTLIPDSPASATGSAPSPSAVVPSAKPTPVESATQVASSSPAVPSPSSKSVASSKSVPSETPVVPVVPSASKSSAATPSKSPNATTASSPLPTFTGGAAKVAGAGAAVVVAVAGLVML</sequence>
<feature type="chain" id="PRO_5040180990" evidence="2">
    <location>
        <begin position="18"/>
        <end position="248"/>
    </location>
</feature>
<feature type="signal peptide" evidence="2">
    <location>
        <begin position="1"/>
        <end position="17"/>
    </location>
</feature>
<dbReference type="OrthoDB" id="5409186at2759"/>
<evidence type="ECO:0000313" key="3">
    <source>
        <dbReference type="EMBL" id="USP76683.1"/>
    </source>
</evidence>
<dbReference type="Proteomes" id="UP001056012">
    <property type="component" value="Chromosome 3"/>
</dbReference>
<protein>
    <submittedName>
        <fullName evidence="3">Prp 4 c domain-containing</fullName>
    </submittedName>
</protein>
<dbReference type="EMBL" id="CP089276">
    <property type="protein sequence ID" value="USP76683.1"/>
    <property type="molecule type" value="Genomic_DNA"/>
</dbReference>
<dbReference type="VEuPathDB" id="FungiDB:yc1106_03957"/>
<feature type="region of interest" description="Disordered" evidence="1">
    <location>
        <begin position="139"/>
        <end position="221"/>
    </location>
</feature>
<proteinExistence type="predicted"/>